<sequence length="455" mass="49294">MTTPEWMPRSEHRASSAAPASLRPGALWRNWGRSESAHPEFTARPESVDEVIAAVNFARDTGVTVKAWGAGHSFTSIAATDGLHLDVSALAGVIAVDGPLVTLGAGTNLYELPALLEPLGLALANMGDIDRQTIAGAISTGTHGTGARFGGIATQVRGVTLVTAAGELLRVNATENPHLLSAAALSLGALGILVDVTIECVPTFLLHAVERPEPAAAVLDEWLQRSAETDHFEFYVWPHTTTALTKSNTRLPGDAPRHPLTTFSRWFDDEFMANGVYRAICAAGTAAPVIIPPVNRLAVKLSGNREFTDTSTNVFVTDRTVRFREMEYALPIEAVADAVRAIQKLIADRGWRVSFPIEVRSAAADSLLLSTASGRATGYVAVHRYWREDPAEYFREVEAIMMAHDGRPHWGKLHNRPAESLAAAYSGFNEFLSIRDRLDPGRVFANDYLRRVLGQ</sequence>
<evidence type="ECO:0000313" key="5">
    <source>
        <dbReference type="Proteomes" id="UP000231742"/>
    </source>
</evidence>
<dbReference type="RefSeq" id="WP_100389683.1">
    <property type="nucleotide sequence ID" value="NZ_BMZU01000003.1"/>
</dbReference>
<comment type="caution">
    <text evidence="4">The sequence shown here is derived from an EMBL/GenBank/DDBJ whole genome shotgun (WGS) entry which is preliminary data.</text>
</comment>
<dbReference type="Proteomes" id="UP000231742">
    <property type="component" value="Unassembled WGS sequence"/>
</dbReference>
<dbReference type="PANTHER" id="PTHR43762:SF1">
    <property type="entry name" value="D-ARABINONO-1,4-LACTONE OXIDASE"/>
    <property type="match status" value="1"/>
</dbReference>
<dbReference type="InterPro" id="IPR016169">
    <property type="entry name" value="FAD-bd_PCMH_sub2"/>
</dbReference>
<dbReference type="OrthoDB" id="9800184at2"/>
<feature type="domain" description="FAD-binding PCMH-type" evidence="3">
    <location>
        <begin position="34"/>
        <end position="203"/>
    </location>
</feature>
<dbReference type="InterPro" id="IPR010031">
    <property type="entry name" value="FAD_lactone_oxidase-like"/>
</dbReference>
<dbReference type="Gene3D" id="3.30.43.10">
    <property type="entry name" value="Uridine Diphospho-n-acetylenolpyruvylglucosamine Reductase, domain 2"/>
    <property type="match status" value="1"/>
</dbReference>
<dbReference type="GO" id="GO:0080049">
    <property type="term" value="F:L-gulono-1,4-lactone dehydrogenase activity"/>
    <property type="evidence" value="ECO:0007669"/>
    <property type="project" value="TreeGrafter"/>
</dbReference>
<evidence type="ECO:0000256" key="2">
    <source>
        <dbReference type="SAM" id="MobiDB-lite"/>
    </source>
</evidence>
<dbReference type="Gene3D" id="3.30.70.2520">
    <property type="match status" value="1"/>
</dbReference>
<gene>
    <name evidence="4" type="ORF">CLV85_2233</name>
</gene>
<organism evidence="4 5">
    <name type="scientific">Salinibacterium amurskyense</name>
    <dbReference type="NCBI Taxonomy" id="205941"/>
    <lineage>
        <taxon>Bacteria</taxon>
        <taxon>Bacillati</taxon>
        <taxon>Actinomycetota</taxon>
        <taxon>Actinomycetes</taxon>
        <taxon>Micrococcales</taxon>
        <taxon>Microbacteriaceae</taxon>
        <taxon>Salinibacterium</taxon>
    </lineage>
</organism>
<dbReference type="NCBIfam" id="TIGR01679">
    <property type="entry name" value="bact_FAD_ox"/>
    <property type="match status" value="1"/>
</dbReference>
<dbReference type="SUPFAM" id="SSF56176">
    <property type="entry name" value="FAD-binding/transporter-associated domain-like"/>
    <property type="match status" value="1"/>
</dbReference>
<dbReference type="PANTHER" id="PTHR43762">
    <property type="entry name" value="L-GULONOLACTONE OXIDASE"/>
    <property type="match status" value="1"/>
</dbReference>
<keyword evidence="5" id="KW-1185">Reference proteome</keyword>
<dbReference type="Gene3D" id="3.30.465.10">
    <property type="match status" value="1"/>
</dbReference>
<dbReference type="GO" id="GO:0003885">
    <property type="term" value="F:D-arabinono-1,4-lactone oxidase activity"/>
    <property type="evidence" value="ECO:0007669"/>
    <property type="project" value="InterPro"/>
</dbReference>
<dbReference type="PIRSF" id="PIRSF000136">
    <property type="entry name" value="LGO_GLO"/>
    <property type="match status" value="1"/>
</dbReference>
<name>A0A2M9D3N5_9MICO</name>
<dbReference type="AlphaFoldDB" id="A0A2M9D3N5"/>
<dbReference type="InterPro" id="IPR016171">
    <property type="entry name" value="Vanillyl_alc_oxidase_C-sub2"/>
</dbReference>
<dbReference type="GO" id="GO:0071949">
    <property type="term" value="F:FAD binding"/>
    <property type="evidence" value="ECO:0007669"/>
    <property type="project" value="InterPro"/>
</dbReference>
<evidence type="ECO:0000313" key="4">
    <source>
        <dbReference type="EMBL" id="PJJ78655.1"/>
    </source>
</evidence>
<reference evidence="4 5" key="1">
    <citation type="submission" date="2017-11" db="EMBL/GenBank/DDBJ databases">
        <title>Genomic Encyclopedia of Archaeal and Bacterial Type Strains, Phase II (KMG-II): From Individual Species to Whole Genera.</title>
        <authorList>
            <person name="Goeker M."/>
        </authorList>
    </citation>
    <scope>NUCLEOTIDE SEQUENCE [LARGE SCALE GENOMIC DNA]</scope>
    <source>
        <strain evidence="4 5">DSM 16400</strain>
    </source>
</reference>
<dbReference type="InterPro" id="IPR016166">
    <property type="entry name" value="FAD-bd_PCMH"/>
</dbReference>
<keyword evidence="1" id="KW-0560">Oxidoreductase</keyword>
<dbReference type="InterPro" id="IPR016167">
    <property type="entry name" value="FAD-bd_PCMH_sub1"/>
</dbReference>
<dbReference type="Gene3D" id="1.10.45.10">
    <property type="entry name" value="Vanillyl-alcohol Oxidase, Chain A, domain 4"/>
    <property type="match status" value="1"/>
</dbReference>
<dbReference type="PROSITE" id="PS51387">
    <property type="entry name" value="FAD_PCMH"/>
    <property type="match status" value="1"/>
</dbReference>
<dbReference type="InterPro" id="IPR007173">
    <property type="entry name" value="ALO_C"/>
</dbReference>
<accession>A0A2M9D3N5</accession>
<feature type="region of interest" description="Disordered" evidence="2">
    <location>
        <begin position="1"/>
        <end position="21"/>
    </location>
</feature>
<protein>
    <submittedName>
        <fullName evidence="4">FAD-linked oxidoreductase</fullName>
    </submittedName>
</protein>
<dbReference type="InterPro" id="IPR006094">
    <property type="entry name" value="Oxid_FAD_bind_N"/>
</dbReference>
<proteinExistence type="predicted"/>
<dbReference type="InterPro" id="IPR036318">
    <property type="entry name" value="FAD-bd_PCMH-like_sf"/>
</dbReference>
<evidence type="ECO:0000259" key="3">
    <source>
        <dbReference type="PROSITE" id="PS51387"/>
    </source>
</evidence>
<dbReference type="GO" id="GO:0016020">
    <property type="term" value="C:membrane"/>
    <property type="evidence" value="ECO:0007669"/>
    <property type="project" value="InterPro"/>
</dbReference>
<dbReference type="Pfam" id="PF04030">
    <property type="entry name" value="ALO"/>
    <property type="match status" value="1"/>
</dbReference>
<evidence type="ECO:0000256" key="1">
    <source>
        <dbReference type="ARBA" id="ARBA00023002"/>
    </source>
</evidence>
<dbReference type="Pfam" id="PF01565">
    <property type="entry name" value="FAD_binding_4"/>
    <property type="match status" value="1"/>
</dbReference>
<dbReference type="EMBL" id="PGFH01000002">
    <property type="protein sequence ID" value="PJJ78655.1"/>
    <property type="molecule type" value="Genomic_DNA"/>
</dbReference>